<sequence>MCIISLCEFEVINNDQPNETGVVCGAFLFEEVETCVLANKISECDESLCQQNSVVGCEPALQKGHWFNSYSECMHSNIVSFHFFFYGEDERFMVRCPKGSLFCMVTLIFCKDLMKGFRLDVLE</sequence>
<reference evidence="1 2" key="1">
    <citation type="submission" date="2021-06" db="EMBL/GenBank/DDBJ databases">
        <title>Caerostris darwini draft genome.</title>
        <authorList>
            <person name="Kono N."/>
            <person name="Arakawa K."/>
        </authorList>
    </citation>
    <scope>NUCLEOTIDE SEQUENCE [LARGE SCALE GENOMIC DNA]</scope>
</reference>
<gene>
    <name evidence="1" type="ORF">CDAR_424401</name>
</gene>
<dbReference type="AlphaFoldDB" id="A0AAV4T238"/>
<proteinExistence type="predicted"/>
<keyword evidence="2" id="KW-1185">Reference proteome</keyword>
<comment type="caution">
    <text evidence="1">The sequence shown here is derived from an EMBL/GenBank/DDBJ whole genome shotgun (WGS) entry which is preliminary data.</text>
</comment>
<evidence type="ECO:0000313" key="1">
    <source>
        <dbReference type="EMBL" id="GIY40189.1"/>
    </source>
</evidence>
<accession>A0AAV4T238</accession>
<name>A0AAV4T238_9ARAC</name>
<evidence type="ECO:0000313" key="2">
    <source>
        <dbReference type="Proteomes" id="UP001054837"/>
    </source>
</evidence>
<dbReference type="Proteomes" id="UP001054837">
    <property type="component" value="Unassembled WGS sequence"/>
</dbReference>
<organism evidence="1 2">
    <name type="scientific">Caerostris darwini</name>
    <dbReference type="NCBI Taxonomy" id="1538125"/>
    <lineage>
        <taxon>Eukaryota</taxon>
        <taxon>Metazoa</taxon>
        <taxon>Ecdysozoa</taxon>
        <taxon>Arthropoda</taxon>
        <taxon>Chelicerata</taxon>
        <taxon>Arachnida</taxon>
        <taxon>Araneae</taxon>
        <taxon>Araneomorphae</taxon>
        <taxon>Entelegynae</taxon>
        <taxon>Araneoidea</taxon>
        <taxon>Araneidae</taxon>
        <taxon>Caerostris</taxon>
    </lineage>
</organism>
<dbReference type="EMBL" id="BPLQ01008891">
    <property type="protein sequence ID" value="GIY40189.1"/>
    <property type="molecule type" value="Genomic_DNA"/>
</dbReference>
<protein>
    <submittedName>
        <fullName evidence="1">Uncharacterized protein</fullName>
    </submittedName>
</protein>